<accession>A0A371DAJ3</accession>
<organism evidence="2 3">
    <name type="scientific">Lentinus brumalis</name>
    <dbReference type="NCBI Taxonomy" id="2498619"/>
    <lineage>
        <taxon>Eukaryota</taxon>
        <taxon>Fungi</taxon>
        <taxon>Dikarya</taxon>
        <taxon>Basidiomycota</taxon>
        <taxon>Agaricomycotina</taxon>
        <taxon>Agaricomycetes</taxon>
        <taxon>Polyporales</taxon>
        <taxon>Polyporaceae</taxon>
        <taxon>Lentinus</taxon>
    </lineage>
</organism>
<reference evidence="2 3" key="1">
    <citation type="journal article" date="2018" name="Biotechnol. Biofuels">
        <title>Integrative visual omics of the white-rot fungus Polyporus brumalis exposes the biotechnological potential of its oxidative enzymes for delignifying raw plant biomass.</title>
        <authorList>
            <person name="Miyauchi S."/>
            <person name="Rancon A."/>
            <person name="Drula E."/>
            <person name="Hage H."/>
            <person name="Chaduli D."/>
            <person name="Favel A."/>
            <person name="Grisel S."/>
            <person name="Henrissat B."/>
            <person name="Herpoel-Gimbert I."/>
            <person name="Ruiz-Duenas F.J."/>
            <person name="Chevret D."/>
            <person name="Hainaut M."/>
            <person name="Lin J."/>
            <person name="Wang M."/>
            <person name="Pangilinan J."/>
            <person name="Lipzen A."/>
            <person name="Lesage-Meessen L."/>
            <person name="Navarro D."/>
            <person name="Riley R."/>
            <person name="Grigoriev I.V."/>
            <person name="Zhou S."/>
            <person name="Raouche S."/>
            <person name="Rosso M.N."/>
        </authorList>
    </citation>
    <scope>NUCLEOTIDE SEQUENCE [LARGE SCALE GENOMIC DNA]</scope>
    <source>
        <strain evidence="2 3">BRFM 1820</strain>
    </source>
</reference>
<evidence type="ECO:0000313" key="2">
    <source>
        <dbReference type="EMBL" id="RDX49559.1"/>
    </source>
</evidence>
<dbReference type="InterPro" id="IPR001680">
    <property type="entry name" value="WD40_rpt"/>
</dbReference>
<evidence type="ECO:0000313" key="3">
    <source>
        <dbReference type="Proteomes" id="UP000256964"/>
    </source>
</evidence>
<keyword evidence="1" id="KW-0853">WD repeat</keyword>
<dbReference type="EMBL" id="KZ857404">
    <property type="protein sequence ID" value="RDX49559.1"/>
    <property type="molecule type" value="Genomic_DNA"/>
</dbReference>
<dbReference type="PROSITE" id="PS50082">
    <property type="entry name" value="WD_REPEATS_2"/>
    <property type="match status" value="2"/>
</dbReference>
<feature type="repeat" description="WD" evidence="1">
    <location>
        <begin position="9"/>
        <end position="43"/>
    </location>
</feature>
<feature type="repeat" description="WD" evidence="1">
    <location>
        <begin position="44"/>
        <end position="78"/>
    </location>
</feature>
<dbReference type="Gene3D" id="2.130.10.10">
    <property type="entry name" value="YVTN repeat-like/Quinoprotein amine dehydrogenase"/>
    <property type="match status" value="1"/>
</dbReference>
<sequence>MRTLSKLVLSEIQISPDGEYFASASADHTVRLWNRSDGANVATFDHHGDKVLHVVFAPDGQTLSSASEDGKVCIFDLSYFAESEHYLVW</sequence>
<dbReference type="SMART" id="SM00320">
    <property type="entry name" value="WD40"/>
    <property type="match status" value="2"/>
</dbReference>
<gene>
    <name evidence="2" type="ORF">OH76DRAFT_1482936</name>
</gene>
<name>A0A371DAJ3_9APHY</name>
<dbReference type="STRING" id="139420.A0A371DAJ3"/>
<proteinExistence type="predicted"/>
<evidence type="ECO:0000256" key="1">
    <source>
        <dbReference type="PROSITE-ProRule" id="PRU00221"/>
    </source>
</evidence>
<dbReference type="Pfam" id="PF00400">
    <property type="entry name" value="WD40"/>
    <property type="match status" value="2"/>
</dbReference>
<dbReference type="PROSITE" id="PS50294">
    <property type="entry name" value="WD_REPEATS_REGION"/>
    <property type="match status" value="2"/>
</dbReference>
<dbReference type="OrthoDB" id="2748152at2759"/>
<dbReference type="SUPFAM" id="SSF50978">
    <property type="entry name" value="WD40 repeat-like"/>
    <property type="match status" value="1"/>
</dbReference>
<dbReference type="Proteomes" id="UP000256964">
    <property type="component" value="Unassembled WGS sequence"/>
</dbReference>
<protein>
    <submittedName>
        <fullName evidence="2">WD40 repeat-like protein</fullName>
    </submittedName>
</protein>
<keyword evidence="3" id="KW-1185">Reference proteome</keyword>
<dbReference type="InterPro" id="IPR036322">
    <property type="entry name" value="WD40_repeat_dom_sf"/>
</dbReference>
<dbReference type="PANTHER" id="PTHR19879">
    <property type="entry name" value="TRANSCRIPTION INITIATION FACTOR TFIID"/>
    <property type="match status" value="1"/>
</dbReference>
<dbReference type="InterPro" id="IPR015943">
    <property type="entry name" value="WD40/YVTN_repeat-like_dom_sf"/>
</dbReference>
<dbReference type="PANTHER" id="PTHR19879:SF9">
    <property type="entry name" value="TRANSCRIPTION INITIATION FACTOR TFIID SUBUNIT 5"/>
    <property type="match status" value="1"/>
</dbReference>
<dbReference type="AlphaFoldDB" id="A0A371DAJ3"/>